<keyword evidence="2" id="KW-1185">Reference proteome</keyword>
<gene>
    <name evidence="1" type="ORF">NQ176_g7594</name>
</gene>
<comment type="caution">
    <text evidence="1">The sequence shown here is derived from an EMBL/GenBank/DDBJ whole genome shotgun (WGS) entry which is preliminary data.</text>
</comment>
<evidence type="ECO:0000313" key="2">
    <source>
        <dbReference type="Proteomes" id="UP001143910"/>
    </source>
</evidence>
<accession>A0ACC1MZF6</accession>
<organism evidence="1 2">
    <name type="scientific">Zarea fungicola</name>
    <dbReference type="NCBI Taxonomy" id="93591"/>
    <lineage>
        <taxon>Eukaryota</taxon>
        <taxon>Fungi</taxon>
        <taxon>Dikarya</taxon>
        <taxon>Ascomycota</taxon>
        <taxon>Pezizomycotina</taxon>
        <taxon>Sordariomycetes</taxon>
        <taxon>Hypocreomycetidae</taxon>
        <taxon>Hypocreales</taxon>
        <taxon>Cordycipitaceae</taxon>
        <taxon>Zarea</taxon>
    </lineage>
</organism>
<evidence type="ECO:0000313" key="1">
    <source>
        <dbReference type="EMBL" id="KAJ2971636.1"/>
    </source>
</evidence>
<dbReference type="Proteomes" id="UP001143910">
    <property type="component" value="Unassembled WGS sequence"/>
</dbReference>
<proteinExistence type="predicted"/>
<protein>
    <submittedName>
        <fullName evidence="1">Uncharacterized protein</fullName>
    </submittedName>
</protein>
<sequence>MGASTGLTPAPFSPQYSYNTSMGASNNPGMMGPATPGYDPMFGAVPTNAYGSPAAWHGIDVNGQHRNQPNATAPSPSTKSNTGSTGTQGDEKDPFLTLLEQLAENEQRFNNGTGELDFFLAGAGVETR</sequence>
<reference evidence="1" key="1">
    <citation type="submission" date="2022-08" db="EMBL/GenBank/DDBJ databases">
        <title>Genome Sequence of Lecanicillium fungicola.</title>
        <authorList>
            <person name="Buettner E."/>
        </authorList>
    </citation>
    <scope>NUCLEOTIDE SEQUENCE</scope>
    <source>
        <strain evidence="1">Babe33</strain>
    </source>
</reference>
<name>A0ACC1MZF6_9HYPO</name>
<dbReference type="EMBL" id="JANJQO010001303">
    <property type="protein sequence ID" value="KAJ2971636.1"/>
    <property type="molecule type" value="Genomic_DNA"/>
</dbReference>